<dbReference type="PROSITE" id="PS50893">
    <property type="entry name" value="ABC_TRANSPORTER_2"/>
    <property type="match status" value="1"/>
</dbReference>
<dbReference type="OrthoDB" id="9762778at2"/>
<feature type="transmembrane region" description="Helical" evidence="9">
    <location>
        <begin position="235"/>
        <end position="260"/>
    </location>
</feature>
<keyword evidence="3" id="KW-1003">Cell membrane</keyword>
<feature type="transmembrane region" description="Helical" evidence="9">
    <location>
        <begin position="133"/>
        <end position="151"/>
    </location>
</feature>
<dbReference type="RefSeq" id="WP_132254185.1">
    <property type="nucleotide sequence ID" value="NZ_SMAL01000017.1"/>
</dbReference>
<evidence type="ECO:0000256" key="1">
    <source>
        <dbReference type="ARBA" id="ARBA00004651"/>
    </source>
</evidence>
<evidence type="ECO:0000256" key="8">
    <source>
        <dbReference type="ARBA" id="ARBA00023136"/>
    </source>
</evidence>
<evidence type="ECO:0000256" key="9">
    <source>
        <dbReference type="SAM" id="Phobius"/>
    </source>
</evidence>
<evidence type="ECO:0000256" key="3">
    <source>
        <dbReference type="ARBA" id="ARBA00022475"/>
    </source>
</evidence>
<dbReference type="GO" id="GO:0016887">
    <property type="term" value="F:ATP hydrolysis activity"/>
    <property type="evidence" value="ECO:0007669"/>
    <property type="project" value="InterPro"/>
</dbReference>
<reference evidence="12 13" key="1">
    <citation type="submission" date="2019-03" db="EMBL/GenBank/DDBJ databases">
        <title>Genomic Encyclopedia of Type Strains, Phase IV (KMG-IV): sequencing the most valuable type-strain genomes for metagenomic binning, comparative biology and taxonomic classification.</title>
        <authorList>
            <person name="Goeker M."/>
        </authorList>
    </citation>
    <scope>NUCLEOTIDE SEQUENCE [LARGE SCALE GENOMIC DNA]</scope>
    <source>
        <strain evidence="12 13">DSM 24629</strain>
    </source>
</reference>
<protein>
    <submittedName>
        <fullName evidence="12">ATP-binding cassette subfamily B protein</fullName>
    </submittedName>
</protein>
<comment type="subcellular location">
    <subcellularLocation>
        <location evidence="1">Cell membrane</location>
        <topology evidence="1">Multi-pass membrane protein</topology>
    </subcellularLocation>
</comment>
<dbReference type="FunFam" id="3.40.50.300:FF:000221">
    <property type="entry name" value="Multidrug ABC transporter ATP-binding protein"/>
    <property type="match status" value="1"/>
</dbReference>
<keyword evidence="2" id="KW-0813">Transport</keyword>
<gene>
    <name evidence="12" type="ORF">EDC18_1177</name>
</gene>
<dbReference type="FunFam" id="1.20.1560.10:FF:000040">
    <property type="entry name" value="Multidrug ABC transporter ATP-binding protein"/>
    <property type="match status" value="1"/>
</dbReference>
<dbReference type="GO" id="GO:0005524">
    <property type="term" value="F:ATP binding"/>
    <property type="evidence" value="ECO:0007669"/>
    <property type="project" value="UniProtKB-KW"/>
</dbReference>
<evidence type="ECO:0000256" key="4">
    <source>
        <dbReference type="ARBA" id="ARBA00022692"/>
    </source>
</evidence>
<feature type="transmembrane region" description="Helical" evidence="9">
    <location>
        <begin position="157"/>
        <end position="174"/>
    </location>
</feature>
<evidence type="ECO:0000256" key="5">
    <source>
        <dbReference type="ARBA" id="ARBA00022741"/>
    </source>
</evidence>
<dbReference type="Gene3D" id="1.20.1560.10">
    <property type="entry name" value="ABC transporter type 1, transmembrane domain"/>
    <property type="match status" value="1"/>
</dbReference>
<dbReference type="InterPro" id="IPR039421">
    <property type="entry name" value="Type_1_exporter"/>
</dbReference>
<dbReference type="CDD" id="cd18548">
    <property type="entry name" value="ABC_6TM_Tm287_like"/>
    <property type="match status" value="1"/>
</dbReference>
<evidence type="ECO:0000256" key="2">
    <source>
        <dbReference type="ARBA" id="ARBA00022448"/>
    </source>
</evidence>
<feature type="transmembrane region" description="Helical" evidence="9">
    <location>
        <begin position="12"/>
        <end position="36"/>
    </location>
</feature>
<evidence type="ECO:0000259" key="10">
    <source>
        <dbReference type="PROSITE" id="PS50893"/>
    </source>
</evidence>
<proteinExistence type="predicted"/>
<dbReference type="AlphaFoldDB" id="A0A4V2UZJ8"/>
<feature type="transmembrane region" description="Helical" evidence="9">
    <location>
        <begin position="272"/>
        <end position="296"/>
    </location>
</feature>
<keyword evidence="6 12" id="KW-0067">ATP-binding</keyword>
<evidence type="ECO:0000259" key="11">
    <source>
        <dbReference type="PROSITE" id="PS50929"/>
    </source>
</evidence>
<dbReference type="SUPFAM" id="SSF52540">
    <property type="entry name" value="P-loop containing nucleoside triphosphate hydrolases"/>
    <property type="match status" value="1"/>
</dbReference>
<dbReference type="PROSITE" id="PS00211">
    <property type="entry name" value="ABC_TRANSPORTER_1"/>
    <property type="match status" value="1"/>
</dbReference>
<dbReference type="InterPro" id="IPR003439">
    <property type="entry name" value="ABC_transporter-like_ATP-bd"/>
</dbReference>
<dbReference type="InterPro" id="IPR017871">
    <property type="entry name" value="ABC_transporter-like_CS"/>
</dbReference>
<dbReference type="Pfam" id="PF00005">
    <property type="entry name" value="ABC_tran"/>
    <property type="match status" value="1"/>
</dbReference>
<dbReference type="GO" id="GO:0015421">
    <property type="term" value="F:ABC-type oligopeptide transporter activity"/>
    <property type="evidence" value="ECO:0007669"/>
    <property type="project" value="TreeGrafter"/>
</dbReference>
<evidence type="ECO:0000256" key="7">
    <source>
        <dbReference type="ARBA" id="ARBA00022989"/>
    </source>
</evidence>
<evidence type="ECO:0000256" key="6">
    <source>
        <dbReference type="ARBA" id="ARBA00022840"/>
    </source>
</evidence>
<dbReference type="PANTHER" id="PTHR43394">
    <property type="entry name" value="ATP-DEPENDENT PERMEASE MDL1, MITOCHONDRIAL"/>
    <property type="match status" value="1"/>
</dbReference>
<dbReference type="InterPro" id="IPR011527">
    <property type="entry name" value="ABC1_TM_dom"/>
</dbReference>
<dbReference type="Gene3D" id="3.40.50.300">
    <property type="entry name" value="P-loop containing nucleotide triphosphate hydrolases"/>
    <property type="match status" value="1"/>
</dbReference>
<dbReference type="PANTHER" id="PTHR43394:SF1">
    <property type="entry name" value="ATP-BINDING CASSETTE SUB-FAMILY B MEMBER 10, MITOCHONDRIAL"/>
    <property type="match status" value="1"/>
</dbReference>
<dbReference type="Pfam" id="PF00664">
    <property type="entry name" value="ABC_membrane"/>
    <property type="match status" value="1"/>
</dbReference>
<dbReference type="InterPro" id="IPR003593">
    <property type="entry name" value="AAA+_ATPase"/>
</dbReference>
<feature type="transmembrane region" description="Helical" evidence="9">
    <location>
        <begin position="56"/>
        <end position="80"/>
    </location>
</feature>
<organism evidence="12 13">
    <name type="scientific">Natranaerovirga pectinivora</name>
    <dbReference type="NCBI Taxonomy" id="682400"/>
    <lineage>
        <taxon>Bacteria</taxon>
        <taxon>Bacillati</taxon>
        <taxon>Bacillota</taxon>
        <taxon>Clostridia</taxon>
        <taxon>Lachnospirales</taxon>
        <taxon>Natranaerovirgaceae</taxon>
        <taxon>Natranaerovirga</taxon>
    </lineage>
</organism>
<keyword evidence="13" id="KW-1185">Reference proteome</keyword>
<dbReference type="PROSITE" id="PS50929">
    <property type="entry name" value="ABC_TM1F"/>
    <property type="match status" value="1"/>
</dbReference>
<dbReference type="SUPFAM" id="SSF90123">
    <property type="entry name" value="ABC transporter transmembrane region"/>
    <property type="match status" value="1"/>
</dbReference>
<accession>A0A4V2UZJ8</accession>
<keyword evidence="7 9" id="KW-1133">Transmembrane helix</keyword>
<keyword evidence="5" id="KW-0547">Nucleotide-binding</keyword>
<dbReference type="GO" id="GO:0005886">
    <property type="term" value="C:plasma membrane"/>
    <property type="evidence" value="ECO:0007669"/>
    <property type="project" value="UniProtKB-SubCell"/>
</dbReference>
<evidence type="ECO:0000313" key="13">
    <source>
        <dbReference type="Proteomes" id="UP000294902"/>
    </source>
</evidence>
<sequence length="574" mass="63619">MKNLLKYIKPYWIFFIFSILLMLVELYADLIQPAIIADIVDIGVVNQDFNYILHRSLIMIGLAVLGMIGGFGSTVLSSYASQSFSVDLRRDLFKKVQSFSFSNIDKFKTSSLITRLTSDVTQVQNMVRITMRMMFRAVLLSIGGVLMASLLNLRVSIIFVVAIPALVVAFIWVIKKGFPIFSVVQQKLDKVNGVMRENLVGARVVKAFVRADLEKNRFKEANEGLMNSSVKGLKIVALLMPAMMLILNLSIVAVLWIGGIEYSKGTMTDGQIIAYINYLTRILMALMRVAFGLIMISRAKASVLRINEVLDTEVDIHDNPNASDSAIKKGMVAFENVTFKYSKENKEPILKDISFSVNGGETVAILGATGSGKSTLVNLISRLYDVTEGKILIDGKDIKSFKLKSLRNQIGMVLQESILFSGTIKENLLWGDENANDNEIITASQSAQADEFISNFTKGYETILGQRGVNVSGGQKQRISIARALVKKPKILILDDSTSAVDMATEAKIQEALRRKENKCTTFVIAQRISTVLDADKIIVLDKGEIVAQGTHEELLKTSEIYKDIYISQMGKEA</sequence>
<dbReference type="SMART" id="SM00382">
    <property type="entry name" value="AAA"/>
    <property type="match status" value="1"/>
</dbReference>
<dbReference type="InterPro" id="IPR027417">
    <property type="entry name" value="P-loop_NTPase"/>
</dbReference>
<evidence type="ECO:0000313" key="12">
    <source>
        <dbReference type="EMBL" id="TCT11638.1"/>
    </source>
</evidence>
<feature type="domain" description="ABC transmembrane type-1" evidence="11">
    <location>
        <begin position="16"/>
        <end position="298"/>
    </location>
</feature>
<comment type="caution">
    <text evidence="12">The sequence shown here is derived from an EMBL/GenBank/DDBJ whole genome shotgun (WGS) entry which is preliminary data.</text>
</comment>
<name>A0A4V2UZJ8_9FIRM</name>
<feature type="domain" description="ABC transporter" evidence="10">
    <location>
        <begin position="332"/>
        <end position="568"/>
    </location>
</feature>
<dbReference type="Proteomes" id="UP000294902">
    <property type="component" value="Unassembled WGS sequence"/>
</dbReference>
<dbReference type="EMBL" id="SMAL01000017">
    <property type="protein sequence ID" value="TCT11638.1"/>
    <property type="molecule type" value="Genomic_DNA"/>
</dbReference>
<keyword evidence="4 9" id="KW-0812">Transmembrane</keyword>
<keyword evidence="8 9" id="KW-0472">Membrane</keyword>
<dbReference type="InterPro" id="IPR036640">
    <property type="entry name" value="ABC1_TM_sf"/>
</dbReference>